<proteinExistence type="predicted"/>
<feature type="transmembrane region" description="Helical" evidence="1">
    <location>
        <begin position="12"/>
        <end position="35"/>
    </location>
</feature>
<dbReference type="SUPFAM" id="SSF54523">
    <property type="entry name" value="Pili subunits"/>
    <property type="match status" value="1"/>
</dbReference>
<reference evidence="2" key="1">
    <citation type="submission" date="2018-05" db="EMBL/GenBank/DDBJ databases">
        <authorList>
            <person name="Lanie J.A."/>
            <person name="Ng W.-L."/>
            <person name="Kazmierczak K.M."/>
            <person name="Andrzejewski T.M."/>
            <person name="Davidsen T.M."/>
            <person name="Wayne K.J."/>
            <person name="Tettelin H."/>
            <person name="Glass J.I."/>
            <person name="Rusch D."/>
            <person name="Podicherti R."/>
            <person name="Tsui H.-C.T."/>
            <person name="Winkler M.E."/>
        </authorList>
    </citation>
    <scope>NUCLEOTIDE SEQUENCE</scope>
</reference>
<keyword evidence="1" id="KW-0472">Membrane</keyword>
<dbReference type="PROSITE" id="PS00409">
    <property type="entry name" value="PROKAR_NTER_METHYL"/>
    <property type="match status" value="1"/>
</dbReference>
<keyword evidence="1" id="KW-0812">Transmembrane</keyword>
<dbReference type="InterPro" id="IPR012902">
    <property type="entry name" value="N_methyl_site"/>
</dbReference>
<organism evidence="2">
    <name type="scientific">marine metagenome</name>
    <dbReference type="NCBI Taxonomy" id="408172"/>
    <lineage>
        <taxon>unclassified sequences</taxon>
        <taxon>metagenomes</taxon>
        <taxon>ecological metagenomes</taxon>
    </lineage>
</organism>
<dbReference type="AlphaFoldDB" id="A0A382PZX1"/>
<keyword evidence="1" id="KW-1133">Transmembrane helix</keyword>
<evidence type="ECO:0000313" key="2">
    <source>
        <dbReference type="EMBL" id="SVC78736.1"/>
    </source>
</evidence>
<sequence length="136" mass="14433">MSRLPAHRQAGFSLLEVLVSLVVVALTVGAAIRVYGQAADSASSGEQALSALMTAQSLLAEHGTTIPLKSGTNYGQAEPGLHWRSIISPYKGLDRLQTRRLPVRPFTVSVTVSWGDIKARSLTLQALKIGGSANDH</sequence>
<dbReference type="Pfam" id="PF07963">
    <property type="entry name" value="N_methyl"/>
    <property type="match status" value="1"/>
</dbReference>
<evidence type="ECO:0008006" key="3">
    <source>
        <dbReference type="Google" id="ProtNLM"/>
    </source>
</evidence>
<evidence type="ECO:0000256" key="1">
    <source>
        <dbReference type="SAM" id="Phobius"/>
    </source>
</evidence>
<dbReference type="InterPro" id="IPR045584">
    <property type="entry name" value="Pilin-like"/>
</dbReference>
<protein>
    <recommendedName>
        <fullName evidence="3">Type II secretion system protein GspI C-terminal domain-containing protein</fullName>
    </recommendedName>
</protein>
<dbReference type="EMBL" id="UINC01110913">
    <property type="protein sequence ID" value="SVC78736.1"/>
    <property type="molecule type" value="Genomic_DNA"/>
</dbReference>
<name>A0A382PZX1_9ZZZZ</name>
<accession>A0A382PZX1</accession>
<gene>
    <name evidence="2" type="ORF">METZ01_LOCUS331590</name>
</gene>
<dbReference type="NCBIfam" id="TIGR02532">
    <property type="entry name" value="IV_pilin_GFxxxE"/>
    <property type="match status" value="1"/>
</dbReference>